<name>A0A853I8C6_9GAMM</name>
<feature type="domain" description="Peptidase S49" evidence="1">
    <location>
        <begin position="2"/>
        <end position="77"/>
    </location>
</feature>
<evidence type="ECO:0000313" key="3">
    <source>
        <dbReference type="Proteomes" id="UP000569732"/>
    </source>
</evidence>
<reference evidence="2 3" key="1">
    <citation type="submission" date="2020-07" db="EMBL/GenBank/DDBJ databases">
        <title>Endozoicomonas sp. nov., isolated from sediment.</title>
        <authorList>
            <person name="Gu T."/>
        </authorList>
    </citation>
    <scope>NUCLEOTIDE SEQUENCE [LARGE SCALE GENOMIC DNA]</scope>
    <source>
        <strain evidence="2 3">SM1973</strain>
    </source>
</reference>
<sequence length="81" mass="9099">MDHTASVGSIGVVATYVKQNHDDKDVFEMVSSQSPNKRLEPDSQDGKANYQAELDQLADIFIDRVARNLNISRDNVLKEFC</sequence>
<evidence type="ECO:0000259" key="1">
    <source>
        <dbReference type="Pfam" id="PF01343"/>
    </source>
</evidence>
<dbReference type="EMBL" id="JACCKB010000298">
    <property type="protein sequence ID" value="NYZ70150.1"/>
    <property type="molecule type" value="Genomic_DNA"/>
</dbReference>
<dbReference type="Proteomes" id="UP000569732">
    <property type="component" value="Unassembled WGS sequence"/>
</dbReference>
<feature type="non-terminal residue" evidence="2">
    <location>
        <position position="81"/>
    </location>
</feature>
<dbReference type="RefSeq" id="WP_180572078.1">
    <property type="nucleotide sequence ID" value="NZ_JACCKB010000298.1"/>
</dbReference>
<evidence type="ECO:0000313" key="2">
    <source>
        <dbReference type="EMBL" id="NYZ70150.1"/>
    </source>
</evidence>
<proteinExistence type="predicted"/>
<gene>
    <name evidence="2" type="ORF">H0A36_29495</name>
</gene>
<dbReference type="GO" id="GO:0008233">
    <property type="term" value="F:peptidase activity"/>
    <property type="evidence" value="ECO:0007669"/>
    <property type="project" value="InterPro"/>
</dbReference>
<dbReference type="InterPro" id="IPR002142">
    <property type="entry name" value="Peptidase_S49"/>
</dbReference>
<dbReference type="AlphaFoldDB" id="A0A853I8C6"/>
<accession>A0A853I8C6</accession>
<keyword evidence="3" id="KW-1185">Reference proteome</keyword>
<dbReference type="Pfam" id="PF01343">
    <property type="entry name" value="Peptidase_S49"/>
    <property type="match status" value="1"/>
</dbReference>
<organism evidence="2 3">
    <name type="scientific">Spartinivicinus marinus</name>
    <dbReference type="NCBI Taxonomy" id="2994442"/>
    <lineage>
        <taxon>Bacteria</taxon>
        <taxon>Pseudomonadati</taxon>
        <taxon>Pseudomonadota</taxon>
        <taxon>Gammaproteobacteria</taxon>
        <taxon>Oceanospirillales</taxon>
        <taxon>Zooshikellaceae</taxon>
        <taxon>Spartinivicinus</taxon>
    </lineage>
</organism>
<comment type="caution">
    <text evidence="2">The sequence shown here is derived from an EMBL/GenBank/DDBJ whole genome shotgun (WGS) entry which is preliminary data.</text>
</comment>
<protein>
    <submittedName>
        <fullName evidence="2">S49 family peptidase</fullName>
    </submittedName>
</protein>
<dbReference type="GO" id="GO:0006508">
    <property type="term" value="P:proteolysis"/>
    <property type="evidence" value="ECO:0007669"/>
    <property type="project" value="InterPro"/>
</dbReference>